<feature type="transmembrane region" description="Helical" evidence="1">
    <location>
        <begin position="253"/>
        <end position="273"/>
    </location>
</feature>
<dbReference type="EMBL" id="BOPH01000010">
    <property type="protein sequence ID" value="GIJ65876.1"/>
    <property type="molecule type" value="Genomic_DNA"/>
</dbReference>
<dbReference type="AlphaFoldDB" id="A0A8J4E8N6"/>
<keyword evidence="1" id="KW-1133">Transmembrane helix</keyword>
<evidence type="ECO:0000313" key="3">
    <source>
        <dbReference type="Proteomes" id="UP000635606"/>
    </source>
</evidence>
<keyword evidence="2" id="KW-0808">Transferase</keyword>
<organism evidence="2 3">
    <name type="scientific">Virgisporangium ochraceum</name>
    <dbReference type="NCBI Taxonomy" id="65505"/>
    <lineage>
        <taxon>Bacteria</taxon>
        <taxon>Bacillati</taxon>
        <taxon>Actinomycetota</taxon>
        <taxon>Actinomycetes</taxon>
        <taxon>Micromonosporales</taxon>
        <taxon>Micromonosporaceae</taxon>
        <taxon>Virgisporangium</taxon>
    </lineage>
</organism>
<gene>
    <name evidence="2" type="ORF">Voc01_007930</name>
</gene>
<feature type="transmembrane region" description="Helical" evidence="1">
    <location>
        <begin position="425"/>
        <end position="443"/>
    </location>
</feature>
<dbReference type="Proteomes" id="UP000635606">
    <property type="component" value="Unassembled WGS sequence"/>
</dbReference>
<sequence>MSSTVTPLASEAPEPAPQLAEAPRRIRIRRWVPDAIVAAAFLGMAVFVTYGLWRGDGVLRENRDDPIFFQWMLIHASRIFTHGENPFFAEQINAPFGLNLMANTSALGWAIPLAPVTILFGPWISFLIMLTAGLAGTAYAWYHVFSRYLVSNRAAAIIGGAFCGFAPGMISHAQGHPNIVSQFLVPFIVLRVIKLREDPERWRRNGLILAGLVIYQTFINEEVLFLTALIMVVFVALWAVQRRSEARALLVPTLKAAGLCLAVAGVVLAYPLYWQFFGTSAYHGLPLGVQGMGTDLLAVKSYSYESVLGGTHATASKLASSGSEENTFFGVPLLYVLLGVAVVLVRSAAGRALLITTVWFWWLSLGPYVLIGGEATEIKTPWYYIAELPLFNSVVPTRIGLALTPMIGVLLALAIDRFQPVRFRILWTSIVIAALLPIAPTPLDTSPPHVPPTPVFFTSGAWREVVPKDGVVLSTPPGWVPYLSAMSWQLDTNLDFDIVGGYYLAPTPGDPTRRANFGPAYPPTMRLIWYVGEGGVDALITDEHRRQAVKDFRDYKVTTLVLPVTQPRSDLVKNTVQQLLGPPRLIEDCWVWDVRQFVANGVPG</sequence>
<keyword evidence="1" id="KW-0812">Transmembrane</keyword>
<dbReference type="GO" id="GO:0016740">
    <property type="term" value="F:transferase activity"/>
    <property type="evidence" value="ECO:0007669"/>
    <property type="project" value="UniProtKB-KW"/>
</dbReference>
<evidence type="ECO:0000256" key="1">
    <source>
        <dbReference type="SAM" id="Phobius"/>
    </source>
</evidence>
<keyword evidence="3" id="KW-1185">Reference proteome</keyword>
<proteinExistence type="predicted"/>
<feature type="transmembrane region" description="Helical" evidence="1">
    <location>
        <begin position="224"/>
        <end position="241"/>
    </location>
</feature>
<evidence type="ECO:0000313" key="2">
    <source>
        <dbReference type="EMBL" id="GIJ65876.1"/>
    </source>
</evidence>
<protein>
    <submittedName>
        <fullName evidence="2">Glycosyl transferase</fullName>
    </submittedName>
</protein>
<feature type="transmembrane region" description="Helical" evidence="1">
    <location>
        <begin position="352"/>
        <end position="370"/>
    </location>
</feature>
<name>A0A8J4E8N6_9ACTN</name>
<feature type="transmembrane region" description="Helical" evidence="1">
    <location>
        <begin position="31"/>
        <end position="53"/>
    </location>
</feature>
<comment type="caution">
    <text evidence="2">The sequence shown here is derived from an EMBL/GenBank/DDBJ whole genome shotgun (WGS) entry which is preliminary data.</text>
</comment>
<accession>A0A8J4E8N6</accession>
<reference evidence="2" key="1">
    <citation type="submission" date="2021-01" db="EMBL/GenBank/DDBJ databases">
        <title>Whole genome shotgun sequence of Virgisporangium ochraceum NBRC 16418.</title>
        <authorList>
            <person name="Komaki H."/>
            <person name="Tamura T."/>
        </authorList>
    </citation>
    <scope>NUCLEOTIDE SEQUENCE</scope>
    <source>
        <strain evidence="2">NBRC 16418</strain>
    </source>
</reference>
<feature type="transmembrane region" description="Helical" evidence="1">
    <location>
        <begin position="327"/>
        <end position="345"/>
    </location>
</feature>
<feature type="transmembrane region" description="Helical" evidence="1">
    <location>
        <begin position="154"/>
        <end position="173"/>
    </location>
</feature>
<feature type="transmembrane region" description="Helical" evidence="1">
    <location>
        <begin position="390"/>
        <end position="413"/>
    </location>
</feature>
<keyword evidence="1" id="KW-0472">Membrane</keyword>